<reference evidence="1 2" key="1">
    <citation type="submission" date="2018-11" db="EMBL/GenBank/DDBJ databases">
        <title>The genome of Variovorax sp T529.</title>
        <authorList>
            <person name="Gao J."/>
        </authorList>
    </citation>
    <scope>NUCLEOTIDE SEQUENCE [LARGE SCALE GENOMIC DNA]</scope>
    <source>
        <strain evidence="1 2">T529</strain>
    </source>
</reference>
<dbReference type="RefSeq" id="WP_124960811.1">
    <property type="nucleotide sequence ID" value="NZ_RQXU01000018.1"/>
</dbReference>
<proteinExistence type="predicted"/>
<dbReference type="EMBL" id="RQXU01000018">
    <property type="protein sequence ID" value="RRH84558.1"/>
    <property type="molecule type" value="Genomic_DNA"/>
</dbReference>
<name>A0A3P3EH48_9BURK</name>
<protein>
    <submittedName>
        <fullName evidence="1">Uncharacterized protein</fullName>
    </submittedName>
</protein>
<dbReference type="AlphaFoldDB" id="A0A3P3EH48"/>
<comment type="caution">
    <text evidence="1">The sequence shown here is derived from an EMBL/GenBank/DDBJ whole genome shotgun (WGS) entry which is preliminary data.</text>
</comment>
<evidence type="ECO:0000313" key="1">
    <source>
        <dbReference type="EMBL" id="RRH84558.1"/>
    </source>
</evidence>
<gene>
    <name evidence="1" type="ORF">EH244_23925</name>
</gene>
<sequence length="190" mass="20488">MAAADSVSADLAKLPIEADIVALVEIVSGELVFDAQGMACGASYRVRVERALKGTIDGELVTFGRYGGYGIGKSYFAFLKTKSRRAPPPLQYTFSSPYSVRPECLAVTPPLEAMSEGLGLIAVEPGNLVKYRPAVSLSSGPYLIPEAIKATRKPGGQVHDGYFYGSVQVEIGDFYDFIHSKLSEEKKEID</sequence>
<organism evidence="1 2">
    <name type="scientific">Variovorax beijingensis</name>
    <dbReference type="NCBI Taxonomy" id="2496117"/>
    <lineage>
        <taxon>Bacteria</taxon>
        <taxon>Pseudomonadati</taxon>
        <taxon>Pseudomonadota</taxon>
        <taxon>Betaproteobacteria</taxon>
        <taxon>Burkholderiales</taxon>
        <taxon>Comamonadaceae</taxon>
        <taxon>Variovorax</taxon>
    </lineage>
</organism>
<dbReference type="Proteomes" id="UP000271590">
    <property type="component" value="Unassembled WGS sequence"/>
</dbReference>
<evidence type="ECO:0000313" key="2">
    <source>
        <dbReference type="Proteomes" id="UP000271590"/>
    </source>
</evidence>
<accession>A0A3P3EH48</accession>